<name>A0ABT0BTU7_9SPHN</name>
<keyword evidence="2 7" id="KW-0812">Transmembrane</keyword>
<evidence type="ECO:0000256" key="5">
    <source>
        <dbReference type="ARBA" id="ARBA00022989"/>
    </source>
</evidence>
<dbReference type="PROSITE" id="PS50929">
    <property type="entry name" value="ABC_TM1F"/>
    <property type="match status" value="1"/>
</dbReference>
<dbReference type="PANTHER" id="PTHR24221:SF654">
    <property type="entry name" value="ATP-BINDING CASSETTE SUB-FAMILY B MEMBER 6"/>
    <property type="match status" value="1"/>
</dbReference>
<dbReference type="SUPFAM" id="SSF90123">
    <property type="entry name" value="ABC transporter transmembrane region"/>
    <property type="match status" value="1"/>
</dbReference>
<keyword evidence="6 7" id="KW-0472">Membrane</keyword>
<dbReference type="InterPro" id="IPR036640">
    <property type="entry name" value="ABC1_TM_sf"/>
</dbReference>
<dbReference type="InterPro" id="IPR003593">
    <property type="entry name" value="AAA+_ATPase"/>
</dbReference>
<dbReference type="Gene3D" id="1.20.1560.10">
    <property type="entry name" value="ABC transporter type 1, transmembrane domain"/>
    <property type="match status" value="1"/>
</dbReference>
<evidence type="ECO:0000256" key="2">
    <source>
        <dbReference type="ARBA" id="ARBA00022692"/>
    </source>
</evidence>
<dbReference type="GO" id="GO:0005524">
    <property type="term" value="F:ATP binding"/>
    <property type="evidence" value="ECO:0007669"/>
    <property type="project" value="UniProtKB-KW"/>
</dbReference>
<reference evidence="10 11" key="1">
    <citation type="submission" date="2022-04" db="EMBL/GenBank/DDBJ databases">
        <title>Identification of a novel bacterium isolated from mangrove sediments.</title>
        <authorList>
            <person name="Pan X."/>
        </authorList>
    </citation>
    <scope>NUCLEOTIDE SEQUENCE [LARGE SCALE GENOMIC DNA]</scope>
    <source>
        <strain evidence="10 11">B2638</strain>
    </source>
</reference>
<evidence type="ECO:0000256" key="7">
    <source>
        <dbReference type="SAM" id="Phobius"/>
    </source>
</evidence>
<keyword evidence="4 10" id="KW-0067">ATP-binding</keyword>
<evidence type="ECO:0000256" key="1">
    <source>
        <dbReference type="ARBA" id="ARBA00004651"/>
    </source>
</evidence>
<keyword evidence="3" id="KW-0547">Nucleotide-binding</keyword>
<dbReference type="Gene3D" id="3.40.50.300">
    <property type="entry name" value="P-loop containing nucleotide triphosphate hydrolases"/>
    <property type="match status" value="1"/>
</dbReference>
<dbReference type="SMART" id="SM00382">
    <property type="entry name" value="AAA"/>
    <property type="match status" value="1"/>
</dbReference>
<evidence type="ECO:0000259" key="8">
    <source>
        <dbReference type="PROSITE" id="PS50893"/>
    </source>
</evidence>
<dbReference type="InterPro" id="IPR017871">
    <property type="entry name" value="ABC_transporter-like_CS"/>
</dbReference>
<proteinExistence type="predicted"/>
<dbReference type="Proteomes" id="UP001202281">
    <property type="component" value="Unassembled WGS sequence"/>
</dbReference>
<sequence>MAASPEHTGTAQLTSALRLMAPELRARKGILAFLVVLGLGVAVAETLGAATLLLLFTVMFGDPKSLVSLEFTDDAIVNAAIAKVLSVLEANLAVTVTALVMLLLLRIAIVAIHGVVTSRVEERVAHRLRVRLFEACLRLPLLEARQHSWGQLYSAIDQHSHAVPEVLDAICYALRDAVVLVLLGLLLLIGAPALLGVALATAVVTSRLQRLADRPVHDAGVQIAQAQQKMSETLIRTVQAMRTIRAFGLTKAQTARFSQVSDETARAQARAQVITSLTEPLSHVSTLVAVLAMGLFAGLSGTAPATLALAAGLLYRLQPYAASIQECRLLIVERLPSLRIVNEVLERAPAPVRPGTRLPGGPSEIRFERVSFRYPGARRTLLNEVSLAIPPSGWTHIDGPSGAGKSTIVNLLLGLIDPDHGVITAGGYPLRELEPESWRQTIAVCGQDIELISGSVRENIILGTPDADDALVSRAIDASGLAPLIASLPAGLDTPLGEQGSLLSGGQRQRVGIARALVRQPALLILDEASSALDQPSQQAIMEAIAREMQGKAVIVIGHQLVPLPELAAYFHFGLPAHTVREAQLHHA</sequence>
<evidence type="ECO:0000256" key="6">
    <source>
        <dbReference type="ARBA" id="ARBA00023136"/>
    </source>
</evidence>
<dbReference type="PROSITE" id="PS50893">
    <property type="entry name" value="ABC_TRANSPORTER_2"/>
    <property type="match status" value="1"/>
</dbReference>
<feature type="transmembrane region" description="Helical" evidence="7">
    <location>
        <begin position="177"/>
        <end position="204"/>
    </location>
</feature>
<evidence type="ECO:0000259" key="9">
    <source>
        <dbReference type="PROSITE" id="PS50929"/>
    </source>
</evidence>
<gene>
    <name evidence="10" type="ORF">MTR66_16345</name>
</gene>
<evidence type="ECO:0000313" key="10">
    <source>
        <dbReference type="EMBL" id="MCJ2188378.1"/>
    </source>
</evidence>
<feature type="domain" description="ABC transmembrane type-1" evidence="9">
    <location>
        <begin position="32"/>
        <end position="299"/>
    </location>
</feature>
<organism evidence="10 11">
    <name type="scientific">Novosphingobium beihaiensis</name>
    <dbReference type="NCBI Taxonomy" id="2930389"/>
    <lineage>
        <taxon>Bacteria</taxon>
        <taxon>Pseudomonadati</taxon>
        <taxon>Pseudomonadota</taxon>
        <taxon>Alphaproteobacteria</taxon>
        <taxon>Sphingomonadales</taxon>
        <taxon>Sphingomonadaceae</taxon>
        <taxon>Novosphingobium</taxon>
    </lineage>
</organism>
<dbReference type="InterPro" id="IPR011527">
    <property type="entry name" value="ABC1_TM_dom"/>
</dbReference>
<evidence type="ECO:0000313" key="11">
    <source>
        <dbReference type="Proteomes" id="UP001202281"/>
    </source>
</evidence>
<dbReference type="PANTHER" id="PTHR24221">
    <property type="entry name" value="ATP-BINDING CASSETTE SUB-FAMILY B"/>
    <property type="match status" value="1"/>
</dbReference>
<dbReference type="SUPFAM" id="SSF52540">
    <property type="entry name" value="P-loop containing nucleoside triphosphate hydrolases"/>
    <property type="match status" value="1"/>
</dbReference>
<evidence type="ECO:0000256" key="3">
    <source>
        <dbReference type="ARBA" id="ARBA00022741"/>
    </source>
</evidence>
<dbReference type="Pfam" id="PF00005">
    <property type="entry name" value="ABC_tran"/>
    <property type="match status" value="1"/>
</dbReference>
<keyword evidence="5 7" id="KW-1133">Transmembrane helix</keyword>
<dbReference type="InterPro" id="IPR027417">
    <property type="entry name" value="P-loop_NTPase"/>
</dbReference>
<feature type="transmembrane region" description="Helical" evidence="7">
    <location>
        <begin position="30"/>
        <end position="60"/>
    </location>
</feature>
<feature type="transmembrane region" description="Helical" evidence="7">
    <location>
        <begin position="92"/>
        <end position="116"/>
    </location>
</feature>
<protein>
    <submittedName>
        <fullName evidence="10">ABC transporter ATP-binding protein/permease</fullName>
    </submittedName>
</protein>
<accession>A0ABT0BTU7</accession>
<dbReference type="PROSITE" id="PS00211">
    <property type="entry name" value="ABC_TRANSPORTER_1"/>
    <property type="match status" value="1"/>
</dbReference>
<dbReference type="InterPro" id="IPR039421">
    <property type="entry name" value="Type_1_exporter"/>
</dbReference>
<dbReference type="RefSeq" id="WP_243923014.1">
    <property type="nucleotide sequence ID" value="NZ_JALHLG010000033.1"/>
</dbReference>
<feature type="domain" description="ABC transporter" evidence="8">
    <location>
        <begin position="365"/>
        <end position="588"/>
    </location>
</feature>
<keyword evidence="11" id="KW-1185">Reference proteome</keyword>
<dbReference type="Pfam" id="PF00664">
    <property type="entry name" value="ABC_membrane"/>
    <property type="match status" value="1"/>
</dbReference>
<evidence type="ECO:0000256" key="4">
    <source>
        <dbReference type="ARBA" id="ARBA00022840"/>
    </source>
</evidence>
<comment type="subcellular location">
    <subcellularLocation>
        <location evidence="1">Cell membrane</location>
        <topology evidence="1">Multi-pass membrane protein</topology>
    </subcellularLocation>
</comment>
<comment type="caution">
    <text evidence="10">The sequence shown here is derived from an EMBL/GenBank/DDBJ whole genome shotgun (WGS) entry which is preliminary data.</text>
</comment>
<dbReference type="EMBL" id="JALHLG010000033">
    <property type="protein sequence ID" value="MCJ2188378.1"/>
    <property type="molecule type" value="Genomic_DNA"/>
</dbReference>
<dbReference type="InterPro" id="IPR003439">
    <property type="entry name" value="ABC_transporter-like_ATP-bd"/>
</dbReference>